<protein>
    <recommendedName>
        <fullName evidence="3">FAD dependent oxidoreductase domain-containing protein</fullName>
    </recommendedName>
</protein>
<dbReference type="AlphaFoldDB" id="A0A382NF44"/>
<dbReference type="Gene3D" id="3.50.50.60">
    <property type="entry name" value="FAD/NAD(P)-binding domain"/>
    <property type="match status" value="1"/>
</dbReference>
<dbReference type="InterPro" id="IPR036188">
    <property type="entry name" value="FAD/NAD-bd_sf"/>
</dbReference>
<dbReference type="GO" id="GO:0016491">
    <property type="term" value="F:oxidoreductase activity"/>
    <property type="evidence" value="ECO:0007669"/>
    <property type="project" value="UniProtKB-KW"/>
</dbReference>
<dbReference type="PANTHER" id="PTHR13847">
    <property type="entry name" value="SARCOSINE DEHYDROGENASE-RELATED"/>
    <property type="match status" value="1"/>
</dbReference>
<feature type="transmembrane region" description="Helical" evidence="2">
    <location>
        <begin position="12"/>
        <end position="29"/>
    </location>
</feature>
<evidence type="ECO:0000256" key="1">
    <source>
        <dbReference type="ARBA" id="ARBA00023002"/>
    </source>
</evidence>
<sequence>MRKQKSDPISDVVIVGGGAVGSATAYLLSKEGISVTLILGTTFGKTASWFAAGLLSPLSQTIPNQ</sequence>
<dbReference type="SUPFAM" id="SSF51905">
    <property type="entry name" value="FAD/NAD(P)-binding domain"/>
    <property type="match status" value="1"/>
</dbReference>
<evidence type="ECO:0000259" key="3">
    <source>
        <dbReference type="Pfam" id="PF01266"/>
    </source>
</evidence>
<evidence type="ECO:0000313" key="4">
    <source>
        <dbReference type="EMBL" id="SVC59138.1"/>
    </source>
</evidence>
<feature type="domain" description="FAD dependent oxidoreductase" evidence="3">
    <location>
        <begin position="11"/>
        <end position="60"/>
    </location>
</feature>
<keyword evidence="1" id="KW-0560">Oxidoreductase</keyword>
<organism evidence="4">
    <name type="scientific">marine metagenome</name>
    <dbReference type="NCBI Taxonomy" id="408172"/>
    <lineage>
        <taxon>unclassified sequences</taxon>
        <taxon>metagenomes</taxon>
        <taxon>ecological metagenomes</taxon>
    </lineage>
</organism>
<dbReference type="InterPro" id="IPR006076">
    <property type="entry name" value="FAD-dep_OxRdtase"/>
</dbReference>
<proteinExistence type="predicted"/>
<reference evidence="4" key="1">
    <citation type="submission" date="2018-05" db="EMBL/GenBank/DDBJ databases">
        <authorList>
            <person name="Lanie J.A."/>
            <person name="Ng W.-L."/>
            <person name="Kazmierczak K.M."/>
            <person name="Andrzejewski T.M."/>
            <person name="Davidsen T.M."/>
            <person name="Wayne K.J."/>
            <person name="Tettelin H."/>
            <person name="Glass J.I."/>
            <person name="Rusch D."/>
            <person name="Podicherti R."/>
            <person name="Tsui H.-C.T."/>
            <person name="Winkler M.E."/>
        </authorList>
    </citation>
    <scope>NUCLEOTIDE SEQUENCE</scope>
</reference>
<name>A0A382NF44_9ZZZZ</name>
<dbReference type="EMBL" id="UINC01099680">
    <property type="protein sequence ID" value="SVC59138.1"/>
    <property type="molecule type" value="Genomic_DNA"/>
</dbReference>
<keyword evidence="2" id="KW-0812">Transmembrane</keyword>
<gene>
    <name evidence="4" type="ORF">METZ01_LOCUS311992</name>
</gene>
<dbReference type="PANTHER" id="PTHR13847:SF289">
    <property type="entry name" value="GLYCINE OXIDASE"/>
    <property type="match status" value="1"/>
</dbReference>
<keyword evidence="2" id="KW-1133">Transmembrane helix</keyword>
<feature type="non-terminal residue" evidence="4">
    <location>
        <position position="65"/>
    </location>
</feature>
<accession>A0A382NF44</accession>
<evidence type="ECO:0000256" key="2">
    <source>
        <dbReference type="SAM" id="Phobius"/>
    </source>
</evidence>
<dbReference type="Pfam" id="PF01266">
    <property type="entry name" value="DAO"/>
    <property type="match status" value="1"/>
</dbReference>
<feature type="transmembrane region" description="Helical" evidence="2">
    <location>
        <begin position="35"/>
        <end position="55"/>
    </location>
</feature>
<dbReference type="GO" id="GO:0005737">
    <property type="term" value="C:cytoplasm"/>
    <property type="evidence" value="ECO:0007669"/>
    <property type="project" value="TreeGrafter"/>
</dbReference>
<keyword evidence="2" id="KW-0472">Membrane</keyword>